<evidence type="ECO:0000313" key="3">
    <source>
        <dbReference type="EMBL" id="KAK9752394.1"/>
    </source>
</evidence>
<dbReference type="Pfam" id="PF10545">
    <property type="entry name" value="MADF_DNA_bdg"/>
    <property type="match status" value="1"/>
</dbReference>
<feature type="region of interest" description="Disordered" evidence="1">
    <location>
        <begin position="618"/>
        <end position="643"/>
    </location>
</feature>
<reference evidence="3 4" key="1">
    <citation type="journal article" date="2024" name="BMC Genomics">
        <title>De novo assembly and annotation of Popillia japonica's genome with initial clues to its potential as an invasive pest.</title>
        <authorList>
            <person name="Cucini C."/>
            <person name="Boschi S."/>
            <person name="Funari R."/>
            <person name="Cardaioli E."/>
            <person name="Iannotti N."/>
            <person name="Marturano G."/>
            <person name="Paoli F."/>
            <person name="Bruttini M."/>
            <person name="Carapelli A."/>
            <person name="Frati F."/>
            <person name="Nardi F."/>
        </authorList>
    </citation>
    <scope>NUCLEOTIDE SEQUENCE [LARGE SCALE GENOMIC DNA]</scope>
    <source>
        <strain evidence="3">DMR45628</strain>
    </source>
</reference>
<dbReference type="PROSITE" id="PS51029">
    <property type="entry name" value="MADF"/>
    <property type="match status" value="1"/>
</dbReference>
<name>A0AAW1N148_POPJA</name>
<gene>
    <name evidence="3" type="ORF">QE152_g4226</name>
</gene>
<protein>
    <submittedName>
        <fullName evidence="3">Alcohol dehydrogenase transcription factor Myb/SANT-like</fullName>
    </submittedName>
</protein>
<accession>A0AAW1N148</accession>
<feature type="region of interest" description="Disordered" evidence="1">
    <location>
        <begin position="494"/>
        <end position="527"/>
    </location>
</feature>
<dbReference type="PANTHER" id="PTHR21505:SF12">
    <property type="entry name" value="MADF DOMAIN-CONTAINING PROTEIN-RELATED"/>
    <property type="match status" value="1"/>
</dbReference>
<keyword evidence="4" id="KW-1185">Reference proteome</keyword>
<comment type="caution">
    <text evidence="3">The sequence shown here is derived from an EMBL/GenBank/DDBJ whole genome shotgun (WGS) entry which is preliminary data.</text>
</comment>
<dbReference type="Proteomes" id="UP001458880">
    <property type="component" value="Unassembled WGS sequence"/>
</dbReference>
<feature type="domain" description="MADF" evidence="2">
    <location>
        <begin position="378"/>
        <end position="471"/>
    </location>
</feature>
<dbReference type="InterPro" id="IPR006578">
    <property type="entry name" value="MADF-dom"/>
</dbReference>
<dbReference type="InterPro" id="IPR048366">
    <property type="entry name" value="TNP-like_GBD"/>
</dbReference>
<evidence type="ECO:0000256" key="1">
    <source>
        <dbReference type="SAM" id="MobiDB-lite"/>
    </source>
</evidence>
<dbReference type="Pfam" id="PF21788">
    <property type="entry name" value="TNP-like_GBD"/>
    <property type="match status" value="1"/>
</dbReference>
<dbReference type="SMART" id="SM00595">
    <property type="entry name" value="MADF"/>
    <property type="match status" value="1"/>
</dbReference>
<dbReference type="PANTHER" id="PTHR21505">
    <property type="entry name" value="MADF DOMAIN-CONTAINING PROTEIN-RELATED"/>
    <property type="match status" value="1"/>
</dbReference>
<evidence type="ECO:0000259" key="2">
    <source>
        <dbReference type="PROSITE" id="PS51029"/>
    </source>
</evidence>
<feature type="compositionally biased region" description="Polar residues" evidence="1">
    <location>
        <begin position="497"/>
        <end position="516"/>
    </location>
</feature>
<proteinExistence type="predicted"/>
<evidence type="ECO:0000313" key="4">
    <source>
        <dbReference type="Proteomes" id="UP001458880"/>
    </source>
</evidence>
<dbReference type="AlphaFoldDB" id="A0AAW1N148"/>
<dbReference type="EMBL" id="JASPKY010000020">
    <property type="protein sequence ID" value="KAK9752394.1"/>
    <property type="molecule type" value="Genomic_DNA"/>
</dbReference>
<organism evidence="3 4">
    <name type="scientific">Popillia japonica</name>
    <name type="common">Japanese beetle</name>
    <dbReference type="NCBI Taxonomy" id="7064"/>
    <lineage>
        <taxon>Eukaryota</taxon>
        <taxon>Metazoa</taxon>
        <taxon>Ecdysozoa</taxon>
        <taxon>Arthropoda</taxon>
        <taxon>Hexapoda</taxon>
        <taxon>Insecta</taxon>
        <taxon>Pterygota</taxon>
        <taxon>Neoptera</taxon>
        <taxon>Endopterygota</taxon>
        <taxon>Coleoptera</taxon>
        <taxon>Polyphaga</taxon>
        <taxon>Scarabaeiformia</taxon>
        <taxon>Scarabaeidae</taxon>
        <taxon>Rutelinae</taxon>
        <taxon>Popillia</taxon>
    </lineage>
</organism>
<sequence>MKTLKEIIIKVFDCGLHVVATVCDQGSNNISAINKLIDDTKAEYIRRGEVPVGGLFEVNGHQIIPLYDTPHLIKGVRNNLLSKDITFKFDNNLKTAKWNDIYTAWQLDNYSGDLRIMPKLTEFHVSREKVKKMKVAVCTQVFSHTISAAIYLLAKTEHQEGSIQMEKRATDTAEFLKFFDSVFDSVNGCGIFDAGGKILKTSVDVVSEETVHTRFWKEAIDRISTMHTVDVNGRTKGRFTNPTCDAFGSFYESLLVNNLTSKHALGANCEADGCSILVTLKKFLSVAKELPNDILPPQAPETYSVPENFTPLKPLQENALAYVAGYICKSKLKVGKCVACILNREQSFDFNNFIEEKELGGAVLHRLNMEWNEESTLLLIETYRNYEILWDTKHPLYYNKIRKNDAWEEVAKQLGTTDEACKKKMTSVLAALRREKSKIKKSEGTGKGRDDIYESSWFAFKSLIFLWDKHNVRNTQSTIDKEADAQEISDAVALADSQESVPETTLTSTPKTNTAERNTRTKRHGTEEKLEEAFQILKQASAKPNEEPNEHDLFGKLVAKKMQRYALNTQCLVQEEIMSILFRADRTLYNQNEQHYCSSSNSTRNIPFTITSLENQLSNQGTPHLESPSVSLHSDYSTSATNSSTPIHTNILHIGDIDDVDITQMM</sequence>